<name>F0NYC1_WEEVC</name>
<evidence type="ECO:0000256" key="1">
    <source>
        <dbReference type="SAM" id="Phobius"/>
    </source>
</evidence>
<dbReference type="KEGG" id="wvi:Weevi_1417"/>
<keyword evidence="1" id="KW-1133">Transmembrane helix</keyword>
<reference evidence="2 3" key="1">
    <citation type="journal article" date="2011" name="Stand. Genomic Sci.">
        <title>Complete genome sequence of Weeksella virosa type strain (9751).</title>
        <authorList>
            <person name="Lang E."/>
            <person name="Teshima H."/>
            <person name="Lucas S."/>
            <person name="Lapidus A."/>
            <person name="Hammon N."/>
            <person name="Deshpande S."/>
            <person name="Nolan M."/>
            <person name="Cheng J.F."/>
            <person name="Pitluck S."/>
            <person name="Liolios K."/>
            <person name="Pagani I."/>
            <person name="Mikhailova N."/>
            <person name="Ivanova N."/>
            <person name="Mavromatis K."/>
            <person name="Pati A."/>
            <person name="Tapia R."/>
            <person name="Han C."/>
            <person name="Goodwin L."/>
            <person name="Chen A."/>
            <person name="Palaniappan K."/>
            <person name="Land M."/>
            <person name="Hauser L."/>
            <person name="Chang Y.J."/>
            <person name="Jeffries C.D."/>
            <person name="Brambilla E.M."/>
            <person name="Kopitz M."/>
            <person name="Rohde M."/>
            <person name="Goker M."/>
            <person name="Tindall B.J."/>
            <person name="Detter J.C."/>
            <person name="Woyke T."/>
            <person name="Bristow J."/>
            <person name="Eisen J.A."/>
            <person name="Markowitz V."/>
            <person name="Hugenholtz P."/>
            <person name="Klenk H.P."/>
            <person name="Kyrpides N.C."/>
        </authorList>
    </citation>
    <scope>NUCLEOTIDE SEQUENCE [LARGE SCALE GENOMIC DNA]</scope>
    <source>
        <strain evidence="3">ATCC 43766 / DSM 16922 / JCM 21250 / NBRC 16016 / NCTC 11634 / CL345/78</strain>
    </source>
</reference>
<feature type="transmembrane region" description="Helical" evidence="1">
    <location>
        <begin position="186"/>
        <end position="216"/>
    </location>
</feature>
<keyword evidence="1" id="KW-0472">Membrane</keyword>
<feature type="transmembrane region" description="Helical" evidence="1">
    <location>
        <begin position="128"/>
        <end position="149"/>
    </location>
</feature>
<keyword evidence="3" id="KW-1185">Reference proteome</keyword>
<feature type="transmembrane region" description="Helical" evidence="1">
    <location>
        <begin position="78"/>
        <end position="103"/>
    </location>
</feature>
<dbReference type="PANTHER" id="PTHR16214">
    <property type="entry name" value="TRANSMEMBRANE PROTEIN 260"/>
    <property type="match status" value="1"/>
</dbReference>
<dbReference type="AlphaFoldDB" id="F0NYC1"/>
<evidence type="ECO:0000313" key="3">
    <source>
        <dbReference type="Proteomes" id="UP000008641"/>
    </source>
</evidence>
<feature type="transmembrane region" description="Helical" evidence="1">
    <location>
        <begin position="566"/>
        <end position="583"/>
    </location>
</feature>
<feature type="transmembrane region" description="Helical" evidence="1">
    <location>
        <begin position="620"/>
        <end position="644"/>
    </location>
</feature>
<dbReference type="eggNOG" id="COG0697">
    <property type="taxonomic scope" value="Bacteria"/>
</dbReference>
<feature type="transmembrane region" description="Helical" evidence="1">
    <location>
        <begin position="52"/>
        <end position="71"/>
    </location>
</feature>
<dbReference type="RefSeq" id="WP_013598507.1">
    <property type="nucleotide sequence ID" value="NC_015144.1"/>
</dbReference>
<feature type="transmembrane region" description="Helical" evidence="1">
    <location>
        <begin position="590"/>
        <end position="608"/>
    </location>
</feature>
<dbReference type="InterPro" id="IPR021280">
    <property type="entry name" value="TMEM260-like"/>
</dbReference>
<organism evidence="2 3">
    <name type="scientific">Weeksella virosa (strain ATCC 43766 / DSM 16922 / JCM 21250 / CCUG 30538 / CDC 9751 / IAM 14551 / NBRC 16016 / NCTC 11634 / CL345/78)</name>
    <dbReference type="NCBI Taxonomy" id="865938"/>
    <lineage>
        <taxon>Bacteria</taxon>
        <taxon>Pseudomonadati</taxon>
        <taxon>Bacteroidota</taxon>
        <taxon>Flavobacteriia</taxon>
        <taxon>Flavobacteriales</taxon>
        <taxon>Weeksellaceae</taxon>
        <taxon>Weeksella</taxon>
    </lineage>
</organism>
<dbReference type="Proteomes" id="UP000008641">
    <property type="component" value="Chromosome"/>
</dbReference>
<sequence length="1207" mass="137287">MKLKFKDWNNYLGWAIFLVASIVYLSTIERSLSLWDCGEYIVSSAKLGVTHAPGAAFFQLLGAVWSLFAFGQGDEYALIINASSAIYSAITIMLLFWTITFFVRKLMHGSIDNTKSVNEIILTKPQQIITLGAGLVGASVFMFSDTFWFSAVEGEVYAMASMFTALIIWLGIKWDADADSSRGDKWLVLISLVIGLSIGVHLMVILAIPVVCYLYYARKYTVTIKNFIIGNIITLLVLIFAFKIIFPFTMKLYGKVEIFTVNSLGLPFHSGTFVTTLLLVGLFGFFLKTSRQYKWKTVNTALWCVIFMLVGFTSWLVIPIRANANPHMNLNDPDTALGMLDYFNRVQYGDWPTTYGPVYTAHIASDGIERDSNGDYAFKVTGAEYIKDNRIGKYVKVADRRDYIYNDKYVKFFPKMFDSKAESMENYAAMYGFPEFSLNTSFFTNYEDDEQTKAQKRQYAEKVYNDLITKKVNGQLKVADLKKYNELLNIEPPTFGQQLNYFLDFQINYMFIRYLMWNFSGRQNDLEGHFEAVRGNWVSGIPFIDSMRIGDQTTLPADYKNDGHNVYYMLPLILGLIGFVIQFNRNFVHWWSILALFIITSVGIIFYTSVKPFEPRERDYALVSSFYAFAIWVGIGVYAIFLMIEKLKKQALSSSVAIAISVICMGVPILMGFQNWDDHDRSERSVAHDLAYNYLIGLDKNSILFVYGDNDTYPLWGLQETELFRDDVKIANLTLANSPWNLEQLLRKTYNAEGLPTNLKYSDFQSGTNDNIFVVDGSIKNLFDELNSYLKEGITLEALSQMSIDEAQSKMVDERIDASQILAVYNSLKEVEKYVTQDSMTAKEAIDFILDNKNPAKKALADYFGYPVGAVNFLPVSKIVVPVNKENVLKYGIVSPKQKNQIVDQIEINLNSRTLYKADLMMLSLLANYKWDRAMYFSGGGVYDPSSIFYLQDYLQHAGLSYKFVPIYKKFGEGGVVGSSDVDAMLKTFQLYRWGGLSNPDASFSQNERNYTSSFRNVAIRLAEDLIKEGRNAEAKKVLDKVMKEIPAWPQYNVGSGVSRIASVYAHLGETTKANELFTYAKKNLEANKTYLEKLKQQGISGVLSELASVKNDLMMVNYNEINGLASAGKKEQAMIKFKELYLPKKLAFLKQYNSFMTDQRIDETEQEIIVKQFNEINELLGLIHDVDTAYAQKEQNELYQTVAPED</sequence>
<feature type="transmembrane region" description="Helical" evidence="1">
    <location>
        <begin position="12"/>
        <end position="32"/>
    </location>
</feature>
<dbReference type="PANTHER" id="PTHR16214:SF3">
    <property type="entry name" value="TRANSMEMBRANE PROTEIN 260"/>
    <property type="match status" value="1"/>
</dbReference>
<feature type="transmembrane region" description="Helical" evidence="1">
    <location>
        <begin position="228"/>
        <end position="246"/>
    </location>
</feature>
<dbReference type="STRING" id="865938.Weevi_1417"/>
<evidence type="ECO:0000313" key="2">
    <source>
        <dbReference type="EMBL" id="ADX68118.1"/>
    </source>
</evidence>
<accession>F0NYC1</accession>
<dbReference type="EMBL" id="CP002455">
    <property type="protein sequence ID" value="ADX68118.1"/>
    <property type="molecule type" value="Genomic_DNA"/>
</dbReference>
<gene>
    <name evidence="2" type="ordered locus">Weevi_1417</name>
</gene>
<protein>
    <recommendedName>
        <fullName evidence="4">DUF2723 domain-containing protein</fullName>
    </recommendedName>
</protein>
<feature type="transmembrane region" description="Helical" evidence="1">
    <location>
        <begin position="156"/>
        <end position="174"/>
    </location>
</feature>
<evidence type="ECO:0008006" key="4">
    <source>
        <dbReference type="Google" id="ProtNLM"/>
    </source>
</evidence>
<feature type="transmembrane region" description="Helical" evidence="1">
    <location>
        <begin position="266"/>
        <end position="287"/>
    </location>
</feature>
<feature type="transmembrane region" description="Helical" evidence="1">
    <location>
        <begin position="656"/>
        <end position="676"/>
    </location>
</feature>
<proteinExistence type="predicted"/>
<keyword evidence="1" id="KW-0812">Transmembrane</keyword>
<dbReference type="InterPro" id="IPR052724">
    <property type="entry name" value="GT117_domain-containing"/>
</dbReference>
<dbReference type="HOGENOM" id="CLU_005363_0_0_10"/>
<dbReference type="OrthoDB" id="9807602at2"/>
<feature type="transmembrane region" description="Helical" evidence="1">
    <location>
        <begin position="299"/>
        <end position="318"/>
    </location>
</feature>
<dbReference type="Pfam" id="PF11028">
    <property type="entry name" value="TMEM260-like"/>
    <property type="match status" value="1"/>
</dbReference>
<reference evidence="3" key="2">
    <citation type="journal article" date="2011" name="Stand. Genomic Sci.">
        <title>Complete genome sequence of Weeksella virosa type strain (9751T).</title>
        <authorList>
            <person name="Lang E."/>
            <person name="Teshima H."/>
            <person name="Lucas S."/>
            <person name="Lapidus A."/>
            <person name="Hammon N."/>
            <person name="Deshpande S."/>
            <person name="Nolan M."/>
            <person name="Cheng J."/>
            <person name="Pitluck S."/>
            <person name="Liolios K."/>
            <person name="Pagani I."/>
            <person name="Mikhailova N."/>
            <person name="Ivanova N."/>
            <person name="Mavromatis K."/>
            <person name="Pati A."/>
            <person name="Tapia R."/>
            <person name="Han C."/>
            <person name="Goodwin L."/>
            <person name="Chen A."/>
            <person name="Palaniappan K."/>
            <person name="Land M."/>
            <person name="Hauser L."/>
            <person name="Chang Y."/>
            <person name="Jeffries C."/>
            <person name="Brambilla E."/>
            <person name="Kopitz M."/>
            <person name="Rohde M."/>
            <person name="Goker M."/>
            <person name="Tindall B."/>
            <person name="Detter J."/>
            <person name="Woyke T."/>
            <person name="Bristow J."/>
            <person name="Eisen J."/>
            <person name="Markowitz V."/>
            <person name="Hugenholtz P."/>
            <person name="Klenk H."/>
            <person name="Kyrpides N."/>
        </authorList>
    </citation>
    <scope>NUCLEOTIDE SEQUENCE [LARGE SCALE GENOMIC DNA]</scope>
    <source>
        <strain evidence="3">ATCC 43766 / DSM 16922 / JCM 21250 / NBRC 16016 / NCTC 11634 / CL345/78</strain>
    </source>
</reference>